<keyword evidence="1" id="KW-0812">Transmembrane</keyword>
<comment type="caution">
    <text evidence="2">The sequence shown here is derived from an EMBL/GenBank/DDBJ whole genome shotgun (WGS) entry which is preliminary data.</text>
</comment>
<accession>A0ABU7BNJ0</accession>
<keyword evidence="1" id="KW-1133">Transmembrane helix</keyword>
<evidence type="ECO:0000256" key="1">
    <source>
        <dbReference type="SAM" id="Phobius"/>
    </source>
</evidence>
<dbReference type="Proteomes" id="UP001345963">
    <property type="component" value="Unassembled WGS sequence"/>
</dbReference>
<organism evidence="2 3">
    <name type="scientific">Ataeniobius toweri</name>
    <dbReference type="NCBI Taxonomy" id="208326"/>
    <lineage>
        <taxon>Eukaryota</taxon>
        <taxon>Metazoa</taxon>
        <taxon>Chordata</taxon>
        <taxon>Craniata</taxon>
        <taxon>Vertebrata</taxon>
        <taxon>Euteleostomi</taxon>
        <taxon>Actinopterygii</taxon>
        <taxon>Neopterygii</taxon>
        <taxon>Teleostei</taxon>
        <taxon>Neoteleostei</taxon>
        <taxon>Acanthomorphata</taxon>
        <taxon>Ovalentaria</taxon>
        <taxon>Atherinomorphae</taxon>
        <taxon>Cyprinodontiformes</taxon>
        <taxon>Goodeidae</taxon>
        <taxon>Ataeniobius</taxon>
    </lineage>
</organism>
<reference evidence="2 3" key="1">
    <citation type="submission" date="2021-07" db="EMBL/GenBank/DDBJ databases">
        <authorList>
            <person name="Palmer J.M."/>
        </authorList>
    </citation>
    <scope>NUCLEOTIDE SEQUENCE [LARGE SCALE GENOMIC DNA]</scope>
    <source>
        <strain evidence="2 3">AT_MEX2019</strain>
        <tissue evidence="2">Muscle</tissue>
    </source>
</reference>
<sequence>MGFYTVWTQLLNIVTVSEKRWRARSRGAGANGWSDDAEEGFGSGDCDDEDECAAVSGLGPPPRRKRLRIFADLADNLAMDDFTFQEQLLTPRLATAGMGGVPSPAAPLWRSSLVTALLATLALLLLWHH</sequence>
<gene>
    <name evidence="2" type="primary">GPC3_2</name>
    <name evidence="2" type="ORF">ATANTOWER_024955</name>
</gene>
<dbReference type="EMBL" id="JAHUTI010059580">
    <property type="protein sequence ID" value="MED6251190.1"/>
    <property type="molecule type" value="Genomic_DNA"/>
</dbReference>
<evidence type="ECO:0000313" key="2">
    <source>
        <dbReference type="EMBL" id="MED6251190.1"/>
    </source>
</evidence>
<keyword evidence="1" id="KW-0472">Membrane</keyword>
<feature type="transmembrane region" description="Helical" evidence="1">
    <location>
        <begin position="108"/>
        <end position="127"/>
    </location>
</feature>
<protein>
    <submittedName>
        <fullName evidence="2">Glypican-3</fullName>
    </submittedName>
</protein>
<name>A0ABU7BNJ0_9TELE</name>
<keyword evidence="3" id="KW-1185">Reference proteome</keyword>
<proteinExistence type="predicted"/>
<evidence type="ECO:0000313" key="3">
    <source>
        <dbReference type="Proteomes" id="UP001345963"/>
    </source>
</evidence>